<dbReference type="InterPro" id="IPR035965">
    <property type="entry name" value="PAS-like_dom_sf"/>
</dbReference>
<dbReference type="Gene3D" id="3.40.50.2300">
    <property type="match status" value="1"/>
</dbReference>
<keyword evidence="6" id="KW-0902">Two-component regulatory system</keyword>
<feature type="domain" description="PAS" evidence="10">
    <location>
        <begin position="413"/>
        <end position="458"/>
    </location>
</feature>
<dbReference type="Pfam" id="PF02518">
    <property type="entry name" value="HATPase_c"/>
    <property type="match status" value="1"/>
</dbReference>
<dbReference type="CDD" id="cd00130">
    <property type="entry name" value="PAS"/>
    <property type="match status" value="4"/>
</dbReference>
<feature type="domain" description="PAC" evidence="11">
    <location>
        <begin position="608"/>
        <end position="662"/>
    </location>
</feature>
<evidence type="ECO:0000313" key="12">
    <source>
        <dbReference type="EMBL" id="QKJ28264.1"/>
    </source>
</evidence>
<dbReference type="SMART" id="SM00388">
    <property type="entry name" value="HisKA"/>
    <property type="match status" value="1"/>
</dbReference>
<feature type="domain" description="PAS" evidence="10">
    <location>
        <begin position="290"/>
        <end position="334"/>
    </location>
</feature>
<feature type="domain" description="Response regulatory" evidence="9">
    <location>
        <begin position="920"/>
        <end position="1039"/>
    </location>
</feature>
<evidence type="ECO:0000256" key="5">
    <source>
        <dbReference type="ARBA" id="ARBA00022777"/>
    </source>
</evidence>
<dbReference type="PROSITE" id="PS50110">
    <property type="entry name" value="RESPONSE_REGULATORY"/>
    <property type="match status" value="1"/>
</dbReference>
<dbReference type="FunFam" id="3.30.565.10:FF:000010">
    <property type="entry name" value="Sensor histidine kinase RcsC"/>
    <property type="match status" value="1"/>
</dbReference>
<dbReference type="SMART" id="SM00448">
    <property type="entry name" value="REC"/>
    <property type="match status" value="1"/>
</dbReference>
<feature type="domain" description="PAS" evidence="10">
    <location>
        <begin position="174"/>
        <end position="218"/>
    </location>
</feature>
<keyword evidence="5" id="KW-0418">Kinase</keyword>
<dbReference type="PROSITE" id="PS50109">
    <property type="entry name" value="HIS_KIN"/>
    <property type="match status" value="1"/>
</dbReference>
<dbReference type="Pfam" id="PF00989">
    <property type="entry name" value="PAS"/>
    <property type="match status" value="1"/>
</dbReference>
<dbReference type="Pfam" id="PF00072">
    <property type="entry name" value="Response_reg"/>
    <property type="match status" value="1"/>
</dbReference>
<dbReference type="SMART" id="SM00091">
    <property type="entry name" value="PAS"/>
    <property type="match status" value="4"/>
</dbReference>
<dbReference type="SMART" id="SM00065">
    <property type="entry name" value="GAF"/>
    <property type="match status" value="1"/>
</dbReference>
<feature type="modified residue" description="4-aspartylphosphate" evidence="7">
    <location>
        <position position="970"/>
    </location>
</feature>
<dbReference type="Gene3D" id="1.10.287.130">
    <property type="match status" value="1"/>
</dbReference>
<dbReference type="EMBL" id="CP054139">
    <property type="protein sequence ID" value="QKJ28264.1"/>
    <property type="molecule type" value="Genomic_DNA"/>
</dbReference>
<evidence type="ECO:0000313" key="13">
    <source>
        <dbReference type="Proteomes" id="UP000505355"/>
    </source>
</evidence>
<dbReference type="InterPro" id="IPR011006">
    <property type="entry name" value="CheY-like_superfamily"/>
</dbReference>
<dbReference type="Pfam" id="PF01590">
    <property type="entry name" value="GAF"/>
    <property type="match status" value="1"/>
</dbReference>
<dbReference type="SUPFAM" id="SSF52172">
    <property type="entry name" value="CheY-like"/>
    <property type="match status" value="1"/>
</dbReference>
<feature type="domain" description="PAC" evidence="11">
    <location>
        <begin position="364"/>
        <end position="416"/>
    </location>
</feature>
<dbReference type="PANTHER" id="PTHR45339:SF1">
    <property type="entry name" value="HYBRID SIGNAL TRANSDUCTION HISTIDINE KINASE J"/>
    <property type="match status" value="1"/>
</dbReference>
<dbReference type="InterPro" id="IPR005467">
    <property type="entry name" value="His_kinase_dom"/>
</dbReference>
<proteinExistence type="predicted"/>
<dbReference type="InterPro" id="IPR004358">
    <property type="entry name" value="Sig_transdc_His_kin-like_C"/>
</dbReference>
<evidence type="ECO:0000259" key="10">
    <source>
        <dbReference type="PROSITE" id="PS50112"/>
    </source>
</evidence>
<organism evidence="12 13">
    <name type="scientific">Mucilaginibacter mali</name>
    <dbReference type="NCBI Taxonomy" id="2740462"/>
    <lineage>
        <taxon>Bacteria</taxon>
        <taxon>Pseudomonadati</taxon>
        <taxon>Bacteroidota</taxon>
        <taxon>Sphingobacteriia</taxon>
        <taxon>Sphingobacteriales</taxon>
        <taxon>Sphingobacteriaceae</taxon>
        <taxon>Mucilaginibacter</taxon>
    </lineage>
</organism>
<accession>A0A7D4Q7M0</accession>
<dbReference type="CDD" id="cd16922">
    <property type="entry name" value="HATPase_EvgS-ArcB-TorS-like"/>
    <property type="match status" value="1"/>
</dbReference>
<dbReference type="SUPFAM" id="SSF55785">
    <property type="entry name" value="PYP-like sensor domain (PAS domain)"/>
    <property type="match status" value="4"/>
</dbReference>
<feature type="domain" description="PAC" evidence="11">
    <location>
        <begin position="487"/>
        <end position="539"/>
    </location>
</feature>
<dbReference type="Proteomes" id="UP000505355">
    <property type="component" value="Chromosome"/>
</dbReference>
<dbReference type="CDD" id="cd00082">
    <property type="entry name" value="HisKA"/>
    <property type="match status" value="1"/>
</dbReference>
<keyword evidence="4" id="KW-0808">Transferase</keyword>
<dbReference type="SMART" id="SM00086">
    <property type="entry name" value="PAC"/>
    <property type="match status" value="3"/>
</dbReference>
<evidence type="ECO:0000259" key="9">
    <source>
        <dbReference type="PROSITE" id="PS50110"/>
    </source>
</evidence>
<feature type="domain" description="Histidine kinase" evidence="8">
    <location>
        <begin position="680"/>
        <end position="901"/>
    </location>
</feature>
<feature type="domain" description="PAS" evidence="10">
    <location>
        <begin position="536"/>
        <end position="578"/>
    </location>
</feature>
<dbReference type="InterPro" id="IPR003594">
    <property type="entry name" value="HATPase_dom"/>
</dbReference>
<evidence type="ECO:0000256" key="1">
    <source>
        <dbReference type="ARBA" id="ARBA00000085"/>
    </source>
</evidence>
<evidence type="ECO:0000259" key="8">
    <source>
        <dbReference type="PROSITE" id="PS50109"/>
    </source>
</evidence>
<evidence type="ECO:0000256" key="3">
    <source>
        <dbReference type="ARBA" id="ARBA00022553"/>
    </source>
</evidence>
<protein>
    <recommendedName>
        <fullName evidence="2">histidine kinase</fullName>
        <ecNumber evidence="2">2.7.13.3</ecNumber>
    </recommendedName>
</protein>
<dbReference type="SMART" id="SM00387">
    <property type="entry name" value="HATPase_c"/>
    <property type="match status" value="1"/>
</dbReference>
<dbReference type="InterPro" id="IPR000700">
    <property type="entry name" value="PAS-assoc_C"/>
</dbReference>
<dbReference type="InterPro" id="IPR000014">
    <property type="entry name" value="PAS"/>
</dbReference>
<dbReference type="InterPro" id="IPR029016">
    <property type="entry name" value="GAF-like_dom_sf"/>
</dbReference>
<dbReference type="KEGG" id="mmab:HQ865_00305"/>
<dbReference type="Pfam" id="PF00512">
    <property type="entry name" value="HisKA"/>
    <property type="match status" value="1"/>
</dbReference>
<dbReference type="InterPro" id="IPR003018">
    <property type="entry name" value="GAF"/>
</dbReference>
<dbReference type="SUPFAM" id="SSF47384">
    <property type="entry name" value="Homodimeric domain of signal transducing histidine kinase"/>
    <property type="match status" value="1"/>
</dbReference>
<dbReference type="PROSITE" id="PS50113">
    <property type="entry name" value="PAC"/>
    <property type="match status" value="3"/>
</dbReference>
<dbReference type="RefSeq" id="WP_173412966.1">
    <property type="nucleotide sequence ID" value="NZ_CP054139.1"/>
</dbReference>
<dbReference type="NCBIfam" id="TIGR00229">
    <property type="entry name" value="sensory_box"/>
    <property type="match status" value="4"/>
</dbReference>
<comment type="catalytic activity">
    <reaction evidence="1">
        <text>ATP + protein L-histidine = ADP + protein N-phospho-L-histidine.</text>
        <dbReference type="EC" id="2.7.13.3"/>
    </reaction>
</comment>
<dbReference type="GO" id="GO:0000155">
    <property type="term" value="F:phosphorelay sensor kinase activity"/>
    <property type="evidence" value="ECO:0007669"/>
    <property type="project" value="InterPro"/>
</dbReference>
<dbReference type="AlphaFoldDB" id="A0A7D4Q7M0"/>
<evidence type="ECO:0000256" key="6">
    <source>
        <dbReference type="ARBA" id="ARBA00023012"/>
    </source>
</evidence>
<dbReference type="PRINTS" id="PR00344">
    <property type="entry name" value="BCTRLSENSOR"/>
</dbReference>
<keyword evidence="3 7" id="KW-0597">Phosphoprotein</keyword>
<evidence type="ECO:0000259" key="11">
    <source>
        <dbReference type="PROSITE" id="PS50113"/>
    </source>
</evidence>
<dbReference type="InterPro" id="IPR036097">
    <property type="entry name" value="HisK_dim/P_sf"/>
</dbReference>
<sequence>MSAHTPIPADEQQRLEALRSYEILDSAPEKEYDAITRLASYICQTPVALITLIDGDREWIKSRIGMEHQNSPRTDSFCNYTILDSVVMEVPDAAVDERFHDHKAVTGEQGVRFYAGAPLIDENGYRLGALCVVDLVPRNLTGEQRDALQILAAEVISHLTLRKQKRELEATVRKQEEFFKLFNNSPDIHCIIDAENKIEMINNAVTPILGYEPHEAIGMPVWHFFNSHIDLQKLVNLIEQPDKYKSAEIESEIASRAGEIRWICWSVSMKDNKWYTSGRDITYQKKLLAELEQLSLVANKIDNGVAIMDKNNKAVWINRAFTTITGFEIGEVHGLELSQVLGGDYDDPVILAKINGLLKEKRSFEIELQIQTKDCRTLWISFGSTVVLDEEGNIDKYIKILIDITARKNAEHDLNILSFAARKSPSGFLVRDKDSKVTWMNEAFENITGYTLNEMQGKAFGSMLIGEQSDLGVFEKAIELTRQHKPYEVEMLIYKKDRTPIWVYLSNSPLFNEAGQLERQIGVMVDITERKQQEQQVKLLSLVASNSVSGVVINDAVGHVEWVNDAFTRITGYTLKDVKDYHLGDVLKGELTDVSIIEKTRELSKNKQSFEVDLLVYRKDGQPLWLSVINSVIVNASGQVEKYIEVLIDITAKKKAELELIAAKEEALQLGRAKEMFISVMSHEIRTPLNAVIGISHLLLKDNALAAQKENLNVLKFSADNLMMLINDVLDFTKMETGNVQLEKANINLREIVQGVVATMQFKAVEKGIYVKQHIDKGIPEEVVGDSARLVQILLNLASNAVKFTNEGGISIDLKLVEQSSESIRIRFGVTDTGIGIAPEKINTIFELWKQAEADTTRKYGGTGLGLAISKRLVTLHDSRINVDSVVGQGSTFWFTISFKKTIDHLVIKKNKVEEGLKIHALVVDDNQINRLLINKVLKKWGATADFAENGQEAVDKIKENRNYDVVLMDIHMPIMGGLEATQVVRAIPEAYYQQLPIIALTASMLNSQMDQIGGAGMNDYVLKPFDPKTLFEKLSRYQKQ</sequence>
<evidence type="ECO:0000256" key="2">
    <source>
        <dbReference type="ARBA" id="ARBA00012438"/>
    </source>
</evidence>
<keyword evidence="13" id="KW-1185">Reference proteome</keyword>
<dbReference type="Gene3D" id="3.30.450.20">
    <property type="entry name" value="PAS domain"/>
    <property type="match status" value="4"/>
</dbReference>
<name>A0A7D4Q7M0_9SPHI</name>
<dbReference type="InterPro" id="IPR013767">
    <property type="entry name" value="PAS_fold"/>
</dbReference>
<dbReference type="InterPro" id="IPR003661">
    <property type="entry name" value="HisK_dim/P_dom"/>
</dbReference>
<dbReference type="InterPro" id="IPR001610">
    <property type="entry name" value="PAC"/>
</dbReference>
<dbReference type="Gene3D" id="3.30.565.10">
    <property type="entry name" value="Histidine kinase-like ATPase, C-terminal domain"/>
    <property type="match status" value="1"/>
</dbReference>
<gene>
    <name evidence="12" type="ORF">HQ865_00305</name>
</gene>
<dbReference type="CDD" id="cd17546">
    <property type="entry name" value="REC_hyHK_CKI1_RcsC-like"/>
    <property type="match status" value="1"/>
</dbReference>
<dbReference type="InterPro" id="IPR001789">
    <property type="entry name" value="Sig_transdc_resp-reg_receiver"/>
</dbReference>
<evidence type="ECO:0000256" key="7">
    <source>
        <dbReference type="PROSITE-ProRule" id="PRU00169"/>
    </source>
</evidence>
<dbReference type="Gene3D" id="3.30.450.40">
    <property type="match status" value="1"/>
</dbReference>
<dbReference type="SUPFAM" id="SSF55781">
    <property type="entry name" value="GAF domain-like"/>
    <property type="match status" value="1"/>
</dbReference>
<reference evidence="12 13" key="1">
    <citation type="submission" date="2020-05" db="EMBL/GenBank/DDBJ databases">
        <title>Mucilaginibacter mali sp. nov.</title>
        <authorList>
            <person name="Kim H.S."/>
            <person name="Lee K.C."/>
            <person name="Suh M.K."/>
            <person name="Kim J.-S."/>
            <person name="Han K.-I."/>
            <person name="Eom M.K."/>
            <person name="Shin Y.K."/>
            <person name="Lee J.-S."/>
        </authorList>
    </citation>
    <scope>NUCLEOTIDE SEQUENCE [LARGE SCALE GENOMIC DNA]</scope>
    <source>
        <strain evidence="12 13">G2-14</strain>
    </source>
</reference>
<dbReference type="SUPFAM" id="SSF55874">
    <property type="entry name" value="ATPase domain of HSP90 chaperone/DNA topoisomerase II/histidine kinase"/>
    <property type="match status" value="1"/>
</dbReference>
<dbReference type="PANTHER" id="PTHR45339">
    <property type="entry name" value="HYBRID SIGNAL TRANSDUCTION HISTIDINE KINASE J"/>
    <property type="match status" value="1"/>
</dbReference>
<evidence type="ECO:0000256" key="4">
    <source>
        <dbReference type="ARBA" id="ARBA00022679"/>
    </source>
</evidence>
<dbReference type="GO" id="GO:0006355">
    <property type="term" value="P:regulation of DNA-templated transcription"/>
    <property type="evidence" value="ECO:0007669"/>
    <property type="project" value="InterPro"/>
</dbReference>
<dbReference type="Pfam" id="PF13426">
    <property type="entry name" value="PAS_9"/>
    <property type="match status" value="3"/>
</dbReference>
<dbReference type="InterPro" id="IPR036890">
    <property type="entry name" value="HATPase_C_sf"/>
</dbReference>
<dbReference type="EC" id="2.7.13.3" evidence="2"/>
<dbReference type="PROSITE" id="PS50112">
    <property type="entry name" value="PAS"/>
    <property type="match status" value="4"/>
</dbReference>